<evidence type="ECO:0000256" key="1">
    <source>
        <dbReference type="SAM" id="MobiDB-lite"/>
    </source>
</evidence>
<feature type="compositionally biased region" description="Basic and acidic residues" evidence="1">
    <location>
        <begin position="157"/>
        <end position="175"/>
    </location>
</feature>
<accession>B8AED4</accession>
<dbReference type="AlphaFoldDB" id="B8AED4"/>
<organism evidence="2 3">
    <name type="scientific">Oryza sativa subsp. indica</name>
    <name type="common">Rice</name>
    <dbReference type="NCBI Taxonomy" id="39946"/>
    <lineage>
        <taxon>Eukaryota</taxon>
        <taxon>Viridiplantae</taxon>
        <taxon>Streptophyta</taxon>
        <taxon>Embryophyta</taxon>
        <taxon>Tracheophyta</taxon>
        <taxon>Spermatophyta</taxon>
        <taxon>Magnoliopsida</taxon>
        <taxon>Liliopsida</taxon>
        <taxon>Poales</taxon>
        <taxon>Poaceae</taxon>
        <taxon>BOP clade</taxon>
        <taxon>Oryzoideae</taxon>
        <taxon>Oryzeae</taxon>
        <taxon>Oryzinae</taxon>
        <taxon>Oryza</taxon>
        <taxon>Oryza sativa</taxon>
    </lineage>
</organism>
<evidence type="ECO:0000313" key="3">
    <source>
        <dbReference type="Proteomes" id="UP000007015"/>
    </source>
</evidence>
<proteinExistence type="predicted"/>
<feature type="region of interest" description="Disordered" evidence="1">
    <location>
        <begin position="146"/>
        <end position="175"/>
    </location>
</feature>
<gene>
    <name evidence="2" type="ORF">OsI_09294</name>
</gene>
<protein>
    <submittedName>
        <fullName evidence="2">Uncharacterized protein</fullName>
    </submittedName>
</protein>
<keyword evidence="3" id="KW-1185">Reference proteome</keyword>
<dbReference type="HOGENOM" id="CLU_117388_0_0_1"/>
<name>B8AED4_ORYSI</name>
<dbReference type="EMBL" id="CM000127">
    <property type="protein sequence ID" value="EEC74178.1"/>
    <property type="molecule type" value="Genomic_DNA"/>
</dbReference>
<sequence>MAMIIEGEGPSKFLPSKLLLLQSLAVGSGYQPVNNRSSLYEMGNVKIIAATYGWKGTMIATGITVIEAKEDSIVILNILMIAIGLGTMILKAEITSVPLLHMRTACLYNESIVGFYQDATTGRLKRLLPVRLRGLLLEEKAHYMGNDNGRGIQRRNTPKEKEKSEGKHQGDVSKI</sequence>
<dbReference type="Gramene" id="BGIOSGA009211-TA">
    <property type="protein sequence ID" value="BGIOSGA009211-PA"/>
    <property type="gene ID" value="BGIOSGA009211"/>
</dbReference>
<dbReference type="Proteomes" id="UP000007015">
    <property type="component" value="Chromosome 2"/>
</dbReference>
<dbReference type="OMA" id="MRTACLY"/>
<evidence type="ECO:0000313" key="2">
    <source>
        <dbReference type="EMBL" id="EEC74178.1"/>
    </source>
</evidence>
<reference evidence="2 3" key="1">
    <citation type="journal article" date="2005" name="PLoS Biol.">
        <title>The genomes of Oryza sativa: a history of duplications.</title>
        <authorList>
            <person name="Yu J."/>
            <person name="Wang J."/>
            <person name="Lin W."/>
            <person name="Li S."/>
            <person name="Li H."/>
            <person name="Zhou J."/>
            <person name="Ni P."/>
            <person name="Dong W."/>
            <person name="Hu S."/>
            <person name="Zeng C."/>
            <person name="Zhang J."/>
            <person name="Zhang Y."/>
            <person name="Li R."/>
            <person name="Xu Z."/>
            <person name="Li S."/>
            <person name="Li X."/>
            <person name="Zheng H."/>
            <person name="Cong L."/>
            <person name="Lin L."/>
            <person name="Yin J."/>
            <person name="Geng J."/>
            <person name="Li G."/>
            <person name="Shi J."/>
            <person name="Liu J."/>
            <person name="Lv H."/>
            <person name="Li J."/>
            <person name="Wang J."/>
            <person name="Deng Y."/>
            <person name="Ran L."/>
            <person name="Shi X."/>
            <person name="Wang X."/>
            <person name="Wu Q."/>
            <person name="Li C."/>
            <person name="Ren X."/>
            <person name="Wang J."/>
            <person name="Wang X."/>
            <person name="Li D."/>
            <person name="Liu D."/>
            <person name="Zhang X."/>
            <person name="Ji Z."/>
            <person name="Zhao W."/>
            <person name="Sun Y."/>
            <person name="Zhang Z."/>
            <person name="Bao J."/>
            <person name="Han Y."/>
            <person name="Dong L."/>
            <person name="Ji J."/>
            <person name="Chen P."/>
            <person name="Wu S."/>
            <person name="Liu J."/>
            <person name="Xiao Y."/>
            <person name="Bu D."/>
            <person name="Tan J."/>
            <person name="Yang L."/>
            <person name="Ye C."/>
            <person name="Zhang J."/>
            <person name="Xu J."/>
            <person name="Zhou Y."/>
            <person name="Yu Y."/>
            <person name="Zhang B."/>
            <person name="Zhuang S."/>
            <person name="Wei H."/>
            <person name="Liu B."/>
            <person name="Lei M."/>
            <person name="Yu H."/>
            <person name="Li Y."/>
            <person name="Xu H."/>
            <person name="Wei S."/>
            <person name="He X."/>
            <person name="Fang L."/>
            <person name="Zhang Z."/>
            <person name="Zhang Y."/>
            <person name="Huang X."/>
            <person name="Su Z."/>
            <person name="Tong W."/>
            <person name="Li J."/>
            <person name="Tong Z."/>
            <person name="Li S."/>
            <person name="Ye J."/>
            <person name="Wang L."/>
            <person name="Fang L."/>
            <person name="Lei T."/>
            <person name="Chen C."/>
            <person name="Chen H."/>
            <person name="Xu Z."/>
            <person name="Li H."/>
            <person name="Huang H."/>
            <person name="Zhang F."/>
            <person name="Xu H."/>
            <person name="Li N."/>
            <person name="Zhao C."/>
            <person name="Li S."/>
            <person name="Dong L."/>
            <person name="Huang Y."/>
            <person name="Li L."/>
            <person name="Xi Y."/>
            <person name="Qi Q."/>
            <person name="Li W."/>
            <person name="Zhang B."/>
            <person name="Hu W."/>
            <person name="Zhang Y."/>
            <person name="Tian X."/>
            <person name="Jiao Y."/>
            <person name="Liang X."/>
            <person name="Jin J."/>
            <person name="Gao L."/>
            <person name="Zheng W."/>
            <person name="Hao B."/>
            <person name="Liu S."/>
            <person name="Wang W."/>
            <person name="Yuan L."/>
            <person name="Cao M."/>
            <person name="McDermott J."/>
            <person name="Samudrala R."/>
            <person name="Wang J."/>
            <person name="Wong G.K."/>
            <person name="Yang H."/>
        </authorList>
    </citation>
    <scope>NUCLEOTIDE SEQUENCE [LARGE SCALE GENOMIC DNA]</scope>
    <source>
        <strain evidence="3">cv. 93-11</strain>
    </source>
</reference>